<dbReference type="PANTHER" id="PTHR37384">
    <property type="entry name" value="OS01G0835600 PROTEIN"/>
    <property type="match status" value="1"/>
</dbReference>
<evidence type="ECO:0000313" key="3">
    <source>
        <dbReference type="EMBL" id="CAI5747079.1"/>
    </source>
</evidence>
<keyword evidence="4" id="KW-1185">Reference proteome</keyword>
<feature type="domain" description="PTM/DIR17-like Tudor" evidence="2">
    <location>
        <begin position="38"/>
        <end position="84"/>
    </location>
</feature>
<proteinExistence type="predicted"/>
<evidence type="ECO:0000259" key="2">
    <source>
        <dbReference type="Pfam" id="PF21743"/>
    </source>
</evidence>
<feature type="compositionally biased region" description="Acidic residues" evidence="1">
    <location>
        <begin position="197"/>
        <end position="215"/>
    </location>
</feature>
<dbReference type="Proteomes" id="UP001162029">
    <property type="component" value="Unassembled WGS sequence"/>
</dbReference>
<comment type="caution">
    <text evidence="3">The sequence shown here is derived from an EMBL/GenBank/DDBJ whole genome shotgun (WGS) entry which is preliminary data.</text>
</comment>
<feature type="region of interest" description="Disordered" evidence="1">
    <location>
        <begin position="192"/>
        <end position="225"/>
    </location>
</feature>
<dbReference type="InterPro" id="IPR047365">
    <property type="entry name" value="Tudor_AtPTM-like"/>
</dbReference>
<dbReference type="PANTHER" id="PTHR37384:SF1">
    <property type="entry name" value="OS01G0835600 PROTEIN"/>
    <property type="match status" value="1"/>
</dbReference>
<reference evidence="3" key="1">
    <citation type="submission" date="2022-12" db="EMBL/GenBank/DDBJ databases">
        <authorList>
            <person name="Webb A."/>
        </authorList>
    </citation>
    <scope>NUCLEOTIDE SEQUENCE</scope>
    <source>
        <strain evidence="3">Pd1</strain>
    </source>
</reference>
<accession>A0AAV0VH81</accession>
<organism evidence="3 4">
    <name type="scientific">Peronospora destructor</name>
    <dbReference type="NCBI Taxonomy" id="86335"/>
    <lineage>
        <taxon>Eukaryota</taxon>
        <taxon>Sar</taxon>
        <taxon>Stramenopiles</taxon>
        <taxon>Oomycota</taxon>
        <taxon>Peronosporomycetes</taxon>
        <taxon>Peronosporales</taxon>
        <taxon>Peronosporaceae</taxon>
        <taxon>Peronospora</taxon>
    </lineage>
</organism>
<dbReference type="Pfam" id="PF21743">
    <property type="entry name" value="PTM_DIR17_Tudor"/>
    <property type="match status" value="1"/>
</dbReference>
<name>A0AAV0VH81_9STRA</name>
<evidence type="ECO:0000256" key="1">
    <source>
        <dbReference type="SAM" id="MobiDB-lite"/>
    </source>
</evidence>
<gene>
    <name evidence="3" type="ORF">PDE001_LOCUS12013</name>
</gene>
<sequence>MAHGQCEAFLIVELFPLRYFNSNLEPARYCCTQQFPLGTRVKKYFKGYRNPFEGTVDQHSDQTDFYHISYDDGDSEEMTEGDVKTHLVSLPKQKRPPKTLKLTKPFKASMPLMPPSMKRGKGESSISTSSLVAVVPFATASKEKKRPTVLSLNANAPGLMRSNSFTDSSCSHEGTSESTTVFIPTDASIEMEGKGEEIEEEATEEEEMEENEDDEKASNISSEGTPEEINLLIGKPVVKRVAKEGNGVDVVRGAVASYFPATKMFRVMYVDGDCCDLTYREVLDSIPEDLRPFGGSGKKKRKMEEFSLNEGRERLSVPSSSLKRLKECDTKVKGQTQLSSTTSIPLSGARLPSSAVIPETGMELVDNVEFNIVRKVLYIIVSTVKNSVKTQLDALSSADLKVCYHVFN</sequence>
<evidence type="ECO:0000313" key="4">
    <source>
        <dbReference type="Proteomes" id="UP001162029"/>
    </source>
</evidence>
<dbReference type="Gene3D" id="2.30.30.140">
    <property type="match status" value="1"/>
</dbReference>
<dbReference type="EMBL" id="CANTFM010002666">
    <property type="protein sequence ID" value="CAI5747079.1"/>
    <property type="molecule type" value="Genomic_DNA"/>
</dbReference>
<dbReference type="CDD" id="cd20401">
    <property type="entry name" value="Tudor_AtPTM-like"/>
    <property type="match status" value="1"/>
</dbReference>
<dbReference type="AlphaFoldDB" id="A0AAV0VH81"/>
<protein>
    <recommendedName>
        <fullName evidence="2">PTM/DIR17-like Tudor domain-containing protein</fullName>
    </recommendedName>
</protein>